<keyword evidence="7 9" id="KW-0030">Aminoacyl-tRNA synthetase</keyword>
<dbReference type="InterPro" id="IPR014729">
    <property type="entry name" value="Rossmann-like_a/b/a_fold"/>
</dbReference>
<evidence type="ECO:0000256" key="9">
    <source>
        <dbReference type="HAMAP-Rule" id="MF_00049"/>
    </source>
</evidence>
<keyword evidence="6 9" id="KW-0648">Protein biosynthesis</keyword>
<dbReference type="EMBL" id="JBHTLP010000002">
    <property type="protein sequence ID" value="MFD1140218.1"/>
    <property type="molecule type" value="Genomic_DNA"/>
</dbReference>
<keyword evidence="3 9" id="KW-0436">Ligase</keyword>
<name>A0ABW3QDL3_9BACT</name>
<dbReference type="EC" id="6.1.1.4" evidence="9"/>
<dbReference type="Pfam" id="PF00133">
    <property type="entry name" value="tRNA-synt_1"/>
    <property type="match status" value="2"/>
</dbReference>
<evidence type="ECO:0000259" key="12">
    <source>
        <dbReference type="Pfam" id="PF08264"/>
    </source>
</evidence>
<feature type="domain" description="Methionyl/Valyl/Leucyl/Isoleucyl-tRNA synthetase anticodon-binding" evidence="12">
    <location>
        <begin position="849"/>
        <end position="960"/>
    </location>
</feature>
<dbReference type="InterPro" id="IPR001412">
    <property type="entry name" value="aa-tRNA-synth_I_CS"/>
</dbReference>
<evidence type="ECO:0000256" key="1">
    <source>
        <dbReference type="ARBA" id="ARBA00005594"/>
    </source>
</evidence>
<evidence type="ECO:0000256" key="5">
    <source>
        <dbReference type="ARBA" id="ARBA00022840"/>
    </source>
</evidence>
<dbReference type="Pfam" id="PF08264">
    <property type="entry name" value="Anticodon_1"/>
    <property type="match status" value="1"/>
</dbReference>
<evidence type="ECO:0000256" key="4">
    <source>
        <dbReference type="ARBA" id="ARBA00022741"/>
    </source>
</evidence>
<dbReference type="InterPro" id="IPR009008">
    <property type="entry name" value="Val/Leu/Ile-tRNA-synth_edit"/>
</dbReference>
<sequence>MSEYNHKKIEESWRAFWEKNQTYRTTNDAAKPKYYILDMFPYPSGAGLHVGHPLGYIASDIVTRYKRLKGFNVLHPMGFDSFGLPAEQYAIQTGQHPAITTEQNIARYIEQLKNIGFSYDWSREVRTSDPTFYRWTQWIFMELFRSWYNKETDRAEPIETLIARFETAGTSGIQAVADEDVPHFTADEWNAKSEREKYEITLKYRLTYVADAVVNWCAALGTVLANDEVKDGVSERGGYPVEQKLMRQWMMRITAYADRLLTGLDTVDWSDSLKEQQRNWIGKSTGAEVSFQIEHRVERIKVFTTRLDTIFGVSFMVLAPEHDLVPGLTTLEQKPAVDAYVTAAKMRSERDRMADAKTVSGVFTGSYCINPFNGERVPIYLADYVLAGYGTGAVMAVPSGDQRDWAFAKHFDLPIIPILDAQKEIDKQADNTKEGRYINSGMVNGLTYAEALPVLVQFLEEHGIGKAKINYRMRDAVFSRQRYWGEPVPVYFKDGLPYLLDEAELPLELPAVDKYLPTETGEPPLARAEDWKYKGEFEYELSTMPGWAGSSWYWYRYMDPQNESEFADKAAIDYWRDVDLYVGGSEHATGHLLYSRFWNKFLKDRGYVPEEEPFKKLVNQGMILGRSNFAYRFSQTKDVHLAVDEDEFVVKGKEKPADLFVSHGIFKKLDGNSNVAEATDLFKKIIVEQLGEEYLSQLDFEPFSGKTIQGFPGTTLKFADIHVDVNIVENDILDVEAFKNTRPDLVNEGAKFLLEDGKYICGVEIEKMSKSKFNVVNPDTIVERYGADTLRLYEMFLGPLTDAKPWNTNGIDGVYRFLKKFWRLFYEEPTEKTPGRWLVTDEKPTPAELKVLHKTIRKVAEDIENLSFNTSVSAFMVCVNELSTLKCNKKAVLQDLVVILAPFAPHITEELWAALGNEAGTLSYAEFPTFNPAYLVEDTIEYPVQINGKVRTTLAFSADAAPKDIENEILANEVVQKWLEGKTPKKVVVVPKRIVNVVV</sequence>
<dbReference type="Gene3D" id="1.10.730.10">
    <property type="entry name" value="Isoleucyl-tRNA Synthetase, Domain 1"/>
    <property type="match status" value="1"/>
</dbReference>
<keyword evidence="5 9" id="KW-0067">ATP-binding</keyword>
<dbReference type="Proteomes" id="UP001597116">
    <property type="component" value="Unassembled WGS sequence"/>
</dbReference>
<keyword evidence="4 9" id="KW-0547">Nucleotide-binding</keyword>
<dbReference type="InterPro" id="IPR002300">
    <property type="entry name" value="aa-tRNA-synth_Ia"/>
</dbReference>
<dbReference type="InterPro" id="IPR002302">
    <property type="entry name" value="Leu-tRNA-ligase"/>
</dbReference>
<comment type="subcellular location">
    <subcellularLocation>
        <location evidence="9">Cytoplasm</location>
    </subcellularLocation>
</comment>
<dbReference type="GO" id="GO:0004823">
    <property type="term" value="F:leucine-tRNA ligase activity"/>
    <property type="evidence" value="ECO:0007669"/>
    <property type="project" value="UniProtKB-EC"/>
</dbReference>
<proteinExistence type="inferred from homology"/>
<dbReference type="PRINTS" id="PR00985">
    <property type="entry name" value="TRNASYNTHLEU"/>
</dbReference>
<gene>
    <name evidence="9" type="primary">leuS</name>
    <name evidence="14" type="ORF">ACFQ4C_03825</name>
</gene>
<feature type="domain" description="Leucyl-tRNA synthetase editing" evidence="13">
    <location>
        <begin position="278"/>
        <end position="458"/>
    </location>
</feature>
<evidence type="ECO:0000256" key="3">
    <source>
        <dbReference type="ARBA" id="ARBA00022598"/>
    </source>
</evidence>
<dbReference type="SUPFAM" id="SSF52374">
    <property type="entry name" value="Nucleotidylyl transferase"/>
    <property type="match status" value="1"/>
</dbReference>
<accession>A0ABW3QDL3</accession>
<comment type="caution">
    <text evidence="14">The sequence shown here is derived from an EMBL/GenBank/DDBJ whole genome shotgun (WGS) entry which is preliminary data.</text>
</comment>
<comment type="caution">
    <text evidence="9">Lacks conserved residue(s) required for the propagation of feature annotation.</text>
</comment>
<dbReference type="CDD" id="cd07958">
    <property type="entry name" value="Anticodon_Ia_Leu_BEm"/>
    <property type="match status" value="1"/>
</dbReference>
<dbReference type="InterPro" id="IPR009080">
    <property type="entry name" value="tRNAsynth_Ia_anticodon-bd"/>
</dbReference>
<dbReference type="Gene3D" id="3.40.50.620">
    <property type="entry name" value="HUPs"/>
    <property type="match status" value="3"/>
</dbReference>
<feature type="domain" description="Aminoacyl-tRNA synthetase class Ia" evidence="11">
    <location>
        <begin position="13"/>
        <end position="144"/>
    </location>
</feature>
<dbReference type="PROSITE" id="PS00178">
    <property type="entry name" value="AA_TRNA_LIGASE_I"/>
    <property type="match status" value="1"/>
</dbReference>
<evidence type="ECO:0000256" key="10">
    <source>
        <dbReference type="RuleBase" id="RU363035"/>
    </source>
</evidence>
<dbReference type="SUPFAM" id="SSF50677">
    <property type="entry name" value="ValRS/IleRS/LeuRS editing domain"/>
    <property type="match status" value="1"/>
</dbReference>
<dbReference type="PANTHER" id="PTHR43740:SF2">
    <property type="entry name" value="LEUCINE--TRNA LIGASE, MITOCHONDRIAL"/>
    <property type="match status" value="1"/>
</dbReference>
<dbReference type="InterPro" id="IPR013155">
    <property type="entry name" value="M/V/L/I-tRNA-synth_anticd-bd"/>
</dbReference>
<comment type="similarity">
    <text evidence="1 9 10">Belongs to the class-I aminoacyl-tRNA synthetase family.</text>
</comment>
<dbReference type="RefSeq" id="WP_265989745.1">
    <property type="nucleotide sequence ID" value="NZ_CP110973.1"/>
</dbReference>
<evidence type="ECO:0000259" key="13">
    <source>
        <dbReference type="Pfam" id="PF13603"/>
    </source>
</evidence>
<dbReference type="SUPFAM" id="SSF47323">
    <property type="entry name" value="Anticodon-binding domain of a subclass of class I aminoacyl-tRNA synthetases"/>
    <property type="match status" value="1"/>
</dbReference>
<dbReference type="HAMAP" id="MF_00049_B">
    <property type="entry name" value="Leu_tRNA_synth_B"/>
    <property type="match status" value="1"/>
</dbReference>
<organism evidence="14 15">
    <name type="scientific">Larkinella insperata</name>
    <dbReference type="NCBI Taxonomy" id="332158"/>
    <lineage>
        <taxon>Bacteria</taxon>
        <taxon>Pseudomonadati</taxon>
        <taxon>Bacteroidota</taxon>
        <taxon>Cytophagia</taxon>
        <taxon>Cytophagales</taxon>
        <taxon>Spirosomataceae</taxon>
        <taxon>Larkinella</taxon>
    </lineage>
</organism>
<dbReference type="InterPro" id="IPR025709">
    <property type="entry name" value="Leu_tRNA-synth_edit"/>
</dbReference>
<evidence type="ECO:0000259" key="11">
    <source>
        <dbReference type="Pfam" id="PF00133"/>
    </source>
</evidence>
<feature type="binding site" evidence="9">
    <location>
        <position position="770"/>
    </location>
    <ligand>
        <name>ATP</name>
        <dbReference type="ChEBI" id="CHEBI:30616"/>
    </ligand>
</feature>
<evidence type="ECO:0000313" key="15">
    <source>
        <dbReference type="Proteomes" id="UP001597116"/>
    </source>
</evidence>
<evidence type="ECO:0000256" key="2">
    <source>
        <dbReference type="ARBA" id="ARBA00022490"/>
    </source>
</evidence>
<evidence type="ECO:0000256" key="7">
    <source>
        <dbReference type="ARBA" id="ARBA00023146"/>
    </source>
</evidence>
<protein>
    <recommendedName>
        <fullName evidence="9">Leucine--tRNA ligase</fullName>
        <ecNumber evidence="9">6.1.1.4</ecNumber>
    </recommendedName>
    <alternativeName>
        <fullName evidence="9">Leucyl-tRNA synthetase</fullName>
        <shortName evidence="9">LeuRS</shortName>
    </alternativeName>
</protein>
<feature type="domain" description="Aminoacyl-tRNA synthetase class Ia" evidence="11">
    <location>
        <begin position="766"/>
        <end position="794"/>
    </location>
</feature>
<keyword evidence="2 9" id="KW-0963">Cytoplasm</keyword>
<evidence type="ECO:0000256" key="6">
    <source>
        <dbReference type="ARBA" id="ARBA00022917"/>
    </source>
</evidence>
<comment type="catalytic activity">
    <reaction evidence="8 9">
        <text>tRNA(Leu) + L-leucine + ATP = L-leucyl-tRNA(Leu) + AMP + diphosphate</text>
        <dbReference type="Rhea" id="RHEA:11688"/>
        <dbReference type="Rhea" id="RHEA-COMP:9613"/>
        <dbReference type="Rhea" id="RHEA-COMP:9622"/>
        <dbReference type="ChEBI" id="CHEBI:30616"/>
        <dbReference type="ChEBI" id="CHEBI:33019"/>
        <dbReference type="ChEBI" id="CHEBI:57427"/>
        <dbReference type="ChEBI" id="CHEBI:78442"/>
        <dbReference type="ChEBI" id="CHEBI:78494"/>
        <dbReference type="ChEBI" id="CHEBI:456215"/>
        <dbReference type="EC" id="6.1.1.4"/>
    </reaction>
</comment>
<reference evidence="15" key="1">
    <citation type="journal article" date="2019" name="Int. J. Syst. Evol. Microbiol.">
        <title>The Global Catalogue of Microorganisms (GCM) 10K type strain sequencing project: providing services to taxonomists for standard genome sequencing and annotation.</title>
        <authorList>
            <consortium name="The Broad Institute Genomics Platform"/>
            <consortium name="The Broad Institute Genome Sequencing Center for Infectious Disease"/>
            <person name="Wu L."/>
            <person name="Ma J."/>
        </authorList>
    </citation>
    <scope>NUCLEOTIDE SEQUENCE [LARGE SCALE GENOMIC DNA]</scope>
    <source>
        <strain evidence="15">CCUG 55608</strain>
    </source>
</reference>
<keyword evidence="15" id="KW-1185">Reference proteome</keyword>
<evidence type="ECO:0000313" key="14">
    <source>
        <dbReference type="EMBL" id="MFD1140218.1"/>
    </source>
</evidence>
<dbReference type="Pfam" id="PF13603">
    <property type="entry name" value="tRNA-synt_1_2"/>
    <property type="match status" value="1"/>
</dbReference>
<evidence type="ECO:0000256" key="8">
    <source>
        <dbReference type="ARBA" id="ARBA00047469"/>
    </source>
</evidence>
<dbReference type="PANTHER" id="PTHR43740">
    <property type="entry name" value="LEUCYL-TRNA SYNTHETASE"/>
    <property type="match status" value="1"/>
</dbReference>
<feature type="short sequence motif" description="'KMSKS' region" evidence="9">
    <location>
        <begin position="767"/>
        <end position="771"/>
    </location>
</feature>